<organism evidence="2">
    <name type="scientific">Chromera velia CCMP2878</name>
    <dbReference type="NCBI Taxonomy" id="1169474"/>
    <lineage>
        <taxon>Eukaryota</taxon>
        <taxon>Sar</taxon>
        <taxon>Alveolata</taxon>
        <taxon>Colpodellida</taxon>
        <taxon>Chromeraceae</taxon>
        <taxon>Chromera</taxon>
    </lineage>
</organism>
<sequence length="1030" mass="116060">MRQEKVTFIKLISQPPVEIELFVGSGAVFPLRLVCKDLNERILSTFGVTGMTINCAITQTIGAPFLHWLMEFPETPPSEALLAKMVEIGQGHLLLELHKYPQTTYVLYESVPRRYIWNREQVMGFSNTLALMEAFAKTASHPHALMNFKYFADKFKRQVLRHLKVFFKKCAWHAAAAGGDNALAMIKYIKTFKTQLRASFGDETDITQLKRVHPEFINRLMRERWWNEEKKRWEPYLHLHLHPALSVLCLRTWRGDISAFMKSGDAYTTPMPDPAEFETRKPIHPPLVVTRLMWYAIRGGHDECAKAIYKWGDDLAVLAAGENELALTQYRRKVANPRCRRTNKPPAEAAAQMGNIPMLEWMRAEERVVRFAFDQWVVKAAIEGKQVGVLDYLWHEIRSGVPHLPMPRWSRKLPDAARAQGAWECLRRLRAQDPPCKWGEPEPGDLFGHGTVVARRIRAYEVKVAEFIAKDKVNDPPPPPQDIREEVSLFIRHAVKGTTLLSAKRVLQEREWRLFNWLCRMGGHDFEERRMVRLGYRETVEIMRKWVTVLHWHLTTKWPSFVHGLERAGQRYDKMVANLNRDQEGFARFHMWVKSHNDDYEKGLSHNAKRSLREIVKHSGEEHLRWMLEDWSPWDRPPHLQPRIAKQPMWLKRRRRKNKIRRRRRARARRQEKEDKEKICTHGLALPDCQECYGKALCAHNRKRSKCPKCTPPPKGPGPAPCGGGAAALPAPPPTAKAKAKAKAKTAAASTQPDPASEAKAESPKANAKAKQQQPKPKAVLKEAAETKASKNAANAKAKAKQRQGLLPSNKDKLVILKPKETEKRAQKGLAAALKIYNQQQQKNDDRSPPAASAPRPDPQARERMQQQEPEPMPVRAPVASPGAPLPPFPPGPSHRLPRPPLPPFPFPPPLGFPSPPFPPGGGVAPRGPGLLGPGPGPAWGRGPFAGGPSFAVKQEGGGPPSGPVPFAVGAARQHMGHQRGAPRWSSGEGQSSSSSSSSSSSGLRRGSSNSSMDPLMRVKEEEFDDPLER</sequence>
<dbReference type="PhylomeDB" id="A0A0G4HLH1"/>
<protein>
    <submittedName>
        <fullName evidence="2">Uncharacterized protein</fullName>
    </submittedName>
</protein>
<proteinExistence type="predicted"/>
<dbReference type="VEuPathDB" id="CryptoDB:Cvel_7371"/>
<feature type="compositionally biased region" description="Basic and acidic residues" evidence="1">
    <location>
        <begin position="780"/>
        <end position="789"/>
    </location>
</feature>
<feature type="compositionally biased region" description="Pro residues" evidence="1">
    <location>
        <begin position="710"/>
        <end position="720"/>
    </location>
</feature>
<feature type="compositionally biased region" description="Gly residues" evidence="1">
    <location>
        <begin position="921"/>
        <end position="946"/>
    </location>
</feature>
<gene>
    <name evidence="2" type="ORF">Cvel_7371</name>
</gene>
<dbReference type="AlphaFoldDB" id="A0A0G4HLH1"/>
<accession>A0A0G4HLH1</accession>
<feature type="compositionally biased region" description="Pro residues" evidence="1">
    <location>
        <begin position="884"/>
        <end position="920"/>
    </location>
</feature>
<dbReference type="EMBL" id="CDMZ01003076">
    <property type="protein sequence ID" value="CEM45016.1"/>
    <property type="molecule type" value="Genomic_DNA"/>
</dbReference>
<evidence type="ECO:0000256" key="1">
    <source>
        <dbReference type="SAM" id="MobiDB-lite"/>
    </source>
</evidence>
<feature type="compositionally biased region" description="Basic and acidic residues" evidence="1">
    <location>
        <begin position="1017"/>
        <end position="1030"/>
    </location>
</feature>
<evidence type="ECO:0000313" key="2">
    <source>
        <dbReference type="EMBL" id="CEM45016.1"/>
    </source>
</evidence>
<feature type="compositionally biased region" description="Basic residues" evidence="1">
    <location>
        <begin position="651"/>
        <end position="668"/>
    </location>
</feature>
<name>A0A0G4HLH1_9ALVE</name>
<feature type="region of interest" description="Disordered" evidence="1">
    <location>
        <begin position="703"/>
        <end position="1030"/>
    </location>
</feature>
<feature type="compositionally biased region" description="Low complexity" evidence="1">
    <location>
        <begin position="764"/>
        <end position="778"/>
    </location>
</feature>
<feature type="compositionally biased region" description="Basic and acidic residues" evidence="1">
    <location>
        <begin position="810"/>
        <end position="826"/>
    </location>
</feature>
<reference evidence="2" key="1">
    <citation type="submission" date="2014-11" db="EMBL/GenBank/DDBJ databases">
        <authorList>
            <person name="Otto D Thomas"/>
            <person name="Naeem Raeece"/>
        </authorList>
    </citation>
    <scope>NUCLEOTIDE SEQUENCE</scope>
</reference>
<feature type="compositionally biased region" description="Low complexity" evidence="1">
    <location>
        <begin position="986"/>
        <end position="1012"/>
    </location>
</feature>
<feature type="region of interest" description="Disordered" evidence="1">
    <location>
        <begin position="651"/>
        <end position="677"/>
    </location>
</feature>